<keyword evidence="1" id="KW-0812">Transmembrane</keyword>
<dbReference type="RefSeq" id="WP_264727877.1">
    <property type="nucleotide sequence ID" value="NZ_JAPDNR010000001.1"/>
</dbReference>
<dbReference type="Proteomes" id="UP001207742">
    <property type="component" value="Unassembled WGS sequence"/>
</dbReference>
<keyword evidence="1" id="KW-1133">Transmembrane helix</keyword>
<evidence type="ECO:0000313" key="2">
    <source>
        <dbReference type="EMBL" id="MCW3482995.1"/>
    </source>
</evidence>
<dbReference type="InterPro" id="IPR045590">
    <property type="entry name" value="DUF6463"/>
</dbReference>
<evidence type="ECO:0000313" key="3">
    <source>
        <dbReference type="Proteomes" id="UP001207742"/>
    </source>
</evidence>
<reference evidence="2 3" key="1">
    <citation type="submission" date="2022-10" db="EMBL/GenBank/DDBJ databases">
        <title>Chitinophaga nivalis PC15 sp. nov., isolated from Pyeongchang county, South Korea.</title>
        <authorList>
            <person name="Trinh H.N."/>
        </authorList>
    </citation>
    <scope>NUCLEOTIDE SEQUENCE [LARGE SCALE GENOMIC DNA]</scope>
    <source>
        <strain evidence="2 3">PC14</strain>
    </source>
</reference>
<feature type="transmembrane region" description="Helical" evidence="1">
    <location>
        <begin position="21"/>
        <end position="46"/>
    </location>
</feature>
<protein>
    <submittedName>
        <fullName evidence="2">DUF6463 family protein</fullName>
    </submittedName>
</protein>
<dbReference type="Pfam" id="PF20064">
    <property type="entry name" value="DUF6463"/>
    <property type="match status" value="1"/>
</dbReference>
<accession>A0ABT3IGS0</accession>
<keyword evidence="1" id="KW-0472">Membrane</keyword>
<feature type="transmembrane region" description="Helical" evidence="1">
    <location>
        <begin position="58"/>
        <end position="79"/>
    </location>
</feature>
<sequence length="137" mass="15253">MKTITTKPAFRKYIGYYMMGVSMLHLLVGFIIDPTVTLAIVAAGIFNTAEATPAFFGFFWFQMAGLFMLLTGSFIQHYLQTVPTPIPRRFGYYQLLITVCGCVMEPVSGFYLFIPAALLLIFPSRQCDTSAVHGTLS</sequence>
<dbReference type="EMBL" id="JAPDNS010000001">
    <property type="protein sequence ID" value="MCW3482995.1"/>
    <property type="molecule type" value="Genomic_DNA"/>
</dbReference>
<feature type="transmembrane region" description="Helical" evidence="1">
    <location>
        <begin position="91"/>
        <end position="114"/>
    </location>
</feature>
<evidence type="ECO:0000256" key="1">
    <source>
        <dbReference type="SAM" id="Phobius"/>
    </source>
</evidence>
<name>A0ABT3IGS0_9BACT</name>
<comment type="caution">
    <text evidence="2">The sequence shown here is derived from an EMBL/GenBank/DDBJ whole genome shotgun (WGS) entry which is preliminary data.</text>
</comment>
<organism evidence="2 3">
    <name type="scientific">Chitinophaga nivalis</name>
    <dbReference type="NCBI Taxonomy" id="2991709"/>
    <lineage>
        <taxon>Bacteria</taxon>
        <taxon>Pseudomonadati</taxon>
        <taxon>Bacteroidota</taxon>
        <taxon>Chitinophagia</taxon>
        <taxon>Chitinophagales</taxon>
        <taxon>Chitinophagaceae</taxon>
        <taxon>Chitinophaga</taxon>
    </lineage>
</organism>
<keyword evidence="3" id="KW-1185">Reference proteome</keyword>
<proteinExistence type="predicted"/>
<gene>
    <name evidence="2" type="ORF">OL497_03785</name>
</gene>